<protein>
    <submittedName>
        <fullName evidence="2">Uncharacterized protein</fullName>
    </submittedName>
</protein>
<dbReference type="Proteomes" id="UP001217089">
    <property type="component" value="Unassembled WGS sequence"/>
</dbReference>
<feature type="chain" id="PRO_5046225268" evidence="1">
    <location>
        <begin position="16"/>
        <end position="136"/>
    </location>
</feature>
<keyword evidence="3" id="KW-1185">Reference proteome</keyword>
<organism evidence="2 3">
    <name type="scientific">Tegillarca granosa</name>
    <name type="common">Malaysian cockle</name>
    <name type="synonym">Anadara granosa</name>
    <dbReference type="NCBI Taxonomy" id="220873"/>
    <lineage>
        <taxon>Eukaryota</taxon>
        <taxon>Metazoa</taxon>
        <taxon>Spiralia</taxon>
        <taxon>Lophotrochozoa</taxon>
        <taxon>Mollusca</taxon>
        <taxon>Bivalvia</taxon>
        <taxon>Autobranchia</taxon>
        <taxon>Pteriomorphia</taxon>
        <taxon>Arcoida</taxon>
        <taxon>Arcoidea</taxon>
        <taxon>Arcidae</taxon>
        <taxon>Tegillarca</taxon>
    </lineage>
</organism>
<name>A0ABQ9FFN5_TEGGR</name>
<dbReference type="PANTHER" id="PTHR45985">
    <property type="match status" value="1"/>
</dbReference>
<gene>
    <name evidence="2" type="ORF">KUTeg_006162</name>
</gene>
<evidence type="ECO:0000313" key="2">
    <source>
        <dbReference type="EMBL" id="KAJ8316148.1"/>
    </source>
</evidence>
<evidence type="ECO:0000313" key="3">
    <source>
        <dbReference type="Proteomes" id="UP001217089"/>
    </source>
</evidence>
<feature type="signal peptide" evidence="1">
    <location>
        <begin position="1"/>
        <end position="15"/>
    </location>
</feature>
<dbReference type="InterPro" id="IPR052740">
    <property type="entry name" value="CE4"/>
</dbReference>
<dbReference type="EMBL" id="JARBDR010000328">
    <property type="protein sequence ID" value="KAJ8316148.1"/>
    <property type="molecule type" value="Genomic_DNA"/>
</dbReference>
<dbReference type="PANTHER" id="PTHR45985:SF3">
    <property type="entry name" value="CHITIN DEACETYLASE-LIKE 4"/>
    <property type="match status" value="1"/>
</dbReference>
<reference evidence="2 3" key="1">
    <citation type="submission" date="2022-12" db="EMBL/GenBank/DDBJ databases">
        <title>Chromosome-level genome of Tegillarca granosa.</title>
        <authorList>
            <person name="Kim J."/>
        </authorList>
    </citation>
    <scope>NUCLEOTIDE SEQUENCE [LARGE SCALE GENOMIC DNA]</scope>
    <source>
        <strain evidence="2">Teg-2019</strain>
        <tissue evidence="2">Adductor muscle</tissue>
    </source>
</reference>
<accession>A0ABQ9FFN5</accession>
<proteinExistence type="predicted"/>
<sequence length="136" mass="15183">MSFFILIAIFGIAIAQECNVDTCKLPDCRCYADINPPGNVALEDIPQMVVITMDYSLNEEYKDYYEELFNPGIKNPNGCKPTGTFFIQDEGTSYDVVKIFFDEGFEIGVNSVSGQIPSDATGWELDIKGQKNNKTQ</sequence>
<evidence type="ECO:0000256" key="1">
    <source>
        <dbReference type="SAM" id="SignalP"/>
    </source>
</evidence>
<comment type="caution">
    <text evidence="2">The sequence shown here is derived from an EMBL/GenBank/DDBJ whole genome shotgun (WGS) entry which is preliminary data.</text>
</comment>
<keyword evidence="1" id="KW-0732">Signal</keyword>